<keyword evidence="10" id="KW-1185">Reference proteome</keyword>
<dbReference type="EMBL" id="BMVX01000003">
    <property type="protein sequence ID" value="GGZ52567.1"/>
    <property type="molecule type" value="Genomic_DNA"/>
</dbReference>
<feature type="region of interest" description="Disordered" evidence="6">
    <location>
        <begin position="1"/>
        <end position="20"/>
    </location>
</feature>
<dbReference type="InterPro" id="IPR039425">
    <property type="entry name" value="RNA_pol_sigma-70-like"/>
</dbReference>
<feature type="compositionally biased region" description="Basic and acidic residues" evidence="6">
    <location>
        <begin position="501"/>
        <end position="514"/>
    </location>
</feature>
<dbReference type="AlphaFoldDB" id="A0A5P2UJM1"/>
<evidence type="ECO:0000256" key="3">
    <source>
        <dbReference type="ARBA" id="ARBA00023082"/>
    </source>
</evidence>
<feature type="compositionally biased region" description="Pro residues" evidence="6">
    <location>
        <begin position="233"/>
        <end position="243"/>
    </location>
</feature>
<dbReference type="SUPFAM" id="SSF47413">
    <property type="entry name" value="lambda repressor-like DNA-binding domains"/>
    <property type="match status" value="1"/>
</dbReference>
<evidence type="ECO:0000256" key="1">
    <source>
        <dbReference type="ARBA" id="ARBA00010641"/>
    </source>
</evidence>
<feature type="compositionally biased region" description="Low complexity" evidence="6">
    <location>
        <begin position="150"/>
        <end position="200"/>
    </location>
</feature>
<dbReference type="EMBL" id="CP023701">
    <property type="protein sequence ID" value="QEU79190.1"/>
    <property type="molecule type" value="Genomic_DNA"/>
</dbReference>
<dbReference type="CDD" id="cd00093">
    <property type="entry name" value="HTH_XRE"/>
    <property type="match status" value="1"/>
</dbReference>
<reference evidence="8" key="1">
    <citation type="journal article" date="2014" name="Int. J. Syst. Evol. Microbiol.">
        <title>Complete genome sequence of Corynebacterium casei LMG S-19264T (=DSM 44701T), isolated from a smear-ripened cheese.</title>
        <authorList>
            <consortium name="US DOE Joint Genome Institute (JGI-PGF)"/>
            <person name="Walter F."/>
            <person name="Albersmeier A."/>
            <person name="Kalinowski J."/>
            <person name="Ruckert C."/>
        </authorList>
    </citation>
    <scope>NUCLEOTIDE SEQUENCE</scope>
    <source>
        <strain evidence="8">JCM 4834</strain>
    </source>
</reference>
<accession>A0A5P2UJM1</accession>
<evidence type="ECO:0000313" key="9">
    <source>
        <dbReference type="EMBL" id="QEU79190.1"/>
    </source>
</evidence>
<dbReference type="GO" id="GO:0003677">
    <property type="term" value="F:DNA binding"/>
    <property type="evidence" value="ECO:0007669"/>
    <property type="project" value="UniProtKB-KW"/>
</dbReference>
<evidence type="ECO:0000256" key="4">
    <source>
        <dbReference type="ARBA" id="ARBA00023125"/>
    </source>
</evidence>
<dbReference type="InterPro" id="IPR013325">
    <property type="entry name" value="RNA_pol_sigma_r2"/>
</dbReference>
<keyword evidence="4" id="KW-0238">DNA-binding</keyword>
<dbReference type="PANTHER" id="PTHR43133">
    <property type="entry name" value="RNA POLYMERASE ECF-TYPE SIGMA FACTO"/>
    <property type="match status" value="1"/>
</dbReference>
<feature type="domain" description="HTH cro/C1-type" evidence="7">
    <location>
        <begin position="20"/>
        <end position="54"/>
    </location>
</feature>
<sequence length="529" mass="54491">MTQSVETTSELSLPSPKERRRLREAAGLTHDEVAAAVGVTPTTVRSWETGRTHPRGRKREAYAKLLAALTPAPATRAAPPAGDSEPPAAAPPDPEAPTGKAEPPPEAPAGPHAGGTAPAPPQATGPHTKPDTDAGTHDNAHPGAGPHGNPATATDTGTAIDTGTGTGTGPTPDTTRAAATAAPPTGDADTAPGPDTATVPGAPPGRGPDTLTDPPTGGSAVGSASPAATPDSAPAPDPDPAPDPGVEGPSAPAADGTRPTPVQAFDALYAYAAPALTRQTYLLTGRRSLALEAVEQAFRLAWARWPEVATDPDPVGWVRATAYEHALSPWHRFRRSHRHPDEPPVEPADRILLDAVLSLPPIHRRTVVLYDGVGLDLPDTAAETEASTPTAGLRLLRAHADLSDRIPELAAVPPEKQSALLRDRITALRPAVPLEPRPPALVRGAAEQRSRMWTRAALGLTAAIMVATAYTVATAPTRYEPPRSPGANVSGVPPHSGPQRSTEESRQLHDKLRADPVSAGPGRVRPGLG</sequence>
<dbReference type="Gene3D" id="1.10.260.40">
    <property type="entry name" value="lambda repressor-like DNA-binding domains"/>
    <property type="match status" value="1"/>
</dbReference>
<proteinExistence type="inferred from homology"/>
<dbReference type="Proteomes" id="UP000326831">
    <property type="component" value="Chromosome"/>
</dbReference>
<feature type="compositionally biased region" description="Basic and acidic residues" evidence="6">
    <location>
        <begin position="128"/>
        <end position="140"/>
    </location>
</feature>
<feature type="compositionally biased region" description="Low complexity" evidence="6">
    <location>
        <begin position="63"/>
        <end position="87"/>
    </location>
</feature>
<keyword evidence="2" id="KW-0805">Transcription regulation</keyword>
<evidence type="ECO:0000259" key="7">
    <source>
        <dbReference type="PROSITE" id="PS50943"/>
    </source>
</evidence>
<evidence type="ECO:0000256" key="6">
    <source>
        <dbReference type="SAM" id="MobiDB-lite"/>
    </source>
</evidence>
<feature type="region of interest" description="Disordered" evidence="6">
    <location>
        <begin position="477"/>
        <end position="529"/>
    </location>
</feature>
<reference evidence="8" key="3">
    <citation type="submission" date="2020-09" db="EMBL/GenBank/DDBJ databases">
        <authorList>
            <person name="Sun Q."/>
            <person name="Ohkuma M."/>
        </authorList>
    </citation>
    <scope>NUCLEOTIDE SEQUENCE</scope>
    <source>
        <strain evidence="8">JCM 4834</strain>
    </source>
</reference>
<gene>
    <name evidence="9" type="ORF">CP968_13485</name>
    <name evidence="8" type="ORF">GCM10010371_10030</name>
</gene>
<dbReference type="PROSITE" id="PS50943">
    <property type="entry name" value="HTH_CROC1"/>
    <property type="match status" value="1"/>
</dbReference>
<dbReference type="PANTHER" id="PTHR43133:SF8">
    <property type="entry name" value="RNA POLYMERASE SIGMA FACTOR HI_1459-RELATED"/>
    <property type="match status" value="1"/>
</dbReference>
<reference evidence="9 10" key="2">
    <citation type="submission" date="2017-09" db="EMBL/GenBank/DDBJ databases">
        <authorList>
            <person name="Lee N."/>
            <person name="Cho B.-K."/>
        </authorList>
    </citation>
    <scope>NUCLEOTIDE SEQUENCE [LARGE SCALE GENOMIC DNA]</scope>
    <source>
        <strain evidence="9 10">ATCC 27467</strain>
    </source>
</reference>
<dbReference type="InterPro" id="IPR013324">
    <property type="entry name" value="RNA_pol_sigma_r3/r4-like"/>
</dbReference>
<dbReference type="SUPFAM" id="SSF88946">
    <property type="entry name" value="Sigma2 domain of RNA polymerase sigma factors"/>
    <property type="match status" value="1"/>
</dbReference>
<comment type="similarity">
    <text evidence="1">Belongs to the sigma-70 factor family. ECF subfamily.</text>
</comment>
<dbReference type="Pfam" id="PF13560">
    <property type="entry name" value="HTH_31"/>
    <property type="match status" value="1"/>
</dbReference>
<dbReference type="Gene3D" id="1.10.1740.10">
    <property type="match status" value="1"/>
</dbReference>
<evidence type="ECO:0000256" key="5">
    <source>
        <dbReference type="ARBA" id="ARBA00023163"/>
    </source>
</evidence>
<feature type="compositionally biased region" description="Low complexity" evidence="6">
    <location>
        <begin position="34"/>
        <end position="44"/>
    </location>
</feature>
<dbReference type="KEGG" id="ssub:CP968_13485"/>
<name>A0A5P2UJM1_9ACTN</name>
<dbReference type="InterPro" id="IPR010982">
    <property type="entry name" value="Lambda_DNA-bd_dom_sf"/>
</dbReference>
<feature type="compositionally biased region" description="Polar residues" evidence="6">
    <location>
        <begin position="1"/>
        <end position="12"/>
    </location>
</feature>
<evidence type="ECO:0000313" key="8">
    <source>
        <dbReference type="EMBL" id="GGZ52567.1"/>
    </source>
</evidence>
<keyword evidence="5" id="KW-0804">Transcription</keyword>
<dbReference type="RefSeq" id="WP_150518250.1">
    <property type="nucleotide sequence ID" value="NZ_BMVX01000003.1"/>
</dbReference>
<dbReference type="OrthoDB" id="3869980at2"/>
<feature type="compositionally biased region" description="Low complexity" evidence="6">
    <location>
        <begin position="214"/>
        <end position="232"/>
    </location>
</feature>
<organism evidence="9 10">
    <name type="scientific">Streptomyces subrutilus</name>
    <dbReference type="NCBI Taxonomy" id="36818"/>
    <lineage>
        <taxon>Bacteria</taxon>
        <taxon>Bacillati</taxon>
        <taxon>Actinomycetota</taxon>
        <taxon>Actinomycetes</taxon>
        <taxon>Kitasatosporales</taxon>
        <taxon>Streptomycetaceae</taxon>
        <taxon>Streptomyces</taxon>
    </lineage>
</organism>
<feature type="region of interest" description="Disordered" evidence="6">
    <location>
        <begin position="26"/>
        <end position="259"/>
    </location>
</feature>
<protein>
    <submittedName>
        <fullName evidence="9">Helix-turn-helix domain-containing protein</fullName>
    </submittedName>
</protein>
<evidence type="ECO:0000256" key="2">
    <source>
        <dbReference type="ARBA" id="ARBA00023015"/>
    </source>
</evidence>
<dbReference type="GO" id="GO:0006352">
    <property type="term" value="P:DNA-templated transcription initiation"/>
    <property type="evidence" value="ECO:0007669"/>
    <property type="project" value="InterPro"/>
</dbReference>
<dbReference type="InterPro" id="IPR001387">
    <property type="entry name" value="Cro/C1-type_HTH"/>
</dbReference>
<dbReference type="GO" id="GO:0016987">
    <property type="term" value="F:sigma factor activity"/>
    <property type="evidence" value="ECO:0007669"/>
    <property type="project" value="UniProtKB-KW"/>
</dbReference>
<dbReference type="SUPFAM" id="SSF88659">
    <property type="entry name" value="Sigma3 and sigma4 domains of RNA polymerase sigma factors"/>
    <property type="match status" value="1"/>
</dbReference>
<dbReference type="SMART" id="SM00530">
    <property type="entry name" value="HTH_XRE"/>
    <property type="match status" value="1"/>
</dbReference>
<evidence type="ECO:0000313" key="10">
    <source>
        <dbReference type="Proteomes" id="UP000326831"/>
    </source>
</evidence>
<keyword evidence="3" id="KW-0731">Sigma factor</keyword>
<dbReference type="Proteomes" id="UP000634660">
    <property type="component" value="Unassembled WGS sequence"/>
</dbReference>